<comment type="caution">
    <text evidence="1">The sequence shown here is derived from an EMBL/GenBank/DDBJ whole genome shotgun (WGS) entry which is preliminary data.</text>
</comment>
<organism evidence="1 2">
    <name type="scientific">Sphaerotilus montanus</name>
    <dbReference type="NCBI Taxonomy" id="522889"/>
    <lineage>
        <taxon>Bacteria</taxon>
        <taxon>Pseudomonadati</taxon>
        <taxon>Pseudomonadota</taxon>
        <taxon>Betaproteobacteria</taxon>
        <taxon>Burkholderiales</taxon>
        <taxon>Sphaerotilaceae</taxon>
        <taxon>Sphaerotilus</taxon>
    </lineage>
</organism>
<name>A0A7Y9R3Q2_9BURK</name>
<evidence type="ECO:0008006" key="3">
    <source>
        <dbReference type="Google" id="ProtNLM"/>
    </source>
</evidence>
<dbReference type="Proteomes" id="UP000518288">
    <property type="component" value="Unassembled WGS sequence"/>
</dbReference>
<reference evidence="1 2" key="1">
    <citation type="submission" date="2020-07" db="EMBL/GenBank/DDBJ databases">
        <title>Genomic Encyclopedia of Archaeal and Bacterial Type Strains, Phase II (KMG-II): from individual species to whole genera.</title>
        <authorList>
            <person name="Goeker M."/>
        </authorList>
    </citation>
    <scope>NUCLEOTIDE SEQUENCE [LARGE SCALE GENOMIC DNA]</scope>
    <source>
        <strain evidence="1 2">DSM 21226</strain>
    </source>
</reference>
<gene>
    <name evidence="1" type="ORF">BDD16_003974</name>
</gene>
<dbReference type="SUPFAM" id="SSF52151">
    <property type="entry name" value="FabD/lysophospholipase-like"/>
    <property type="match status" value="1"/>
</dbReference>
<dbReference type="EMBL" id="JACCFH010000001">
    <property type="protein sequence ID" value="NYG34988.1"/>
    <property type="molecule type" value="Genomic_DNA"/>
</dbReference>
<proteinExistence type="predicted"/>
<dbReference type="RefSeq" id="WP_179635557.1">
    <property type="nucleotide sequence ID" value="NZ_JACCFH010000001.1"/>
</dbReference>
<sequence length="365" mass="40547">MRSLQILAGPRARQHLAAHGLRPADVRAVPAAAGGPKGLVLTPIDRFLFGHWLRGDGPPVHLVGASIGAWRMACAALPDPDAALAQLARDYIAESYAPPRGERQSARNISQRFSELLDAQIAGQQAQVLAHRRFRLHVVTSRGRHILRRERRWTTAPGYLGAFLSNAVSRRWLGSWLERVVFSDAREALPLPLNDLPTRHVALTTDNLLPSILGSGSIPFWLDAVHDIPGAPRGAYWDGGITDYHLHWPWREIAATPDSGGLVLYPHFQPRLVPGWLDKGLRRRHRPTPWLDNMIVLAPTPAWIATLPRGKIPDRGDFKSWGDDHTGRMQAWTRSVAESQRLADELAQWLQDGGPLDRVTPLEAT</sequence>
<accession>A0A7Y9R3Q2</accession>
<dbReference type="InterPro" id="IPR016035">
    <property type="entry name" value="Acyl_Trfase/lysoPLipase"/>
</dbReference>
<protein>
    <recommendedName>
        <fullName evidence="3">Phospholipase</fullName>
    </recommendedName>
</protein>
<keyword evidence="2" id="KW-1185">Reference proteome</keyword>
<evidence type="ECO:0000313" key="2">
    <source>
        <dbReference type="Proteomes" id="UP000518288"/>
    </source>
</evidence>
<evidence type="ECO:0000313" key="1">
    <source>
        <dbReference type="EMBL" id="NYG34988.1"/>
    </source>
</evidence>
<dbReference type="AlphaFoldDB" id="A0A7Y9R3Q2"/>